<evidence type="ECO:0000256" key="3">
    <source>
        <dbReference type="SAM" id="Phobius"/>
    </source>
</evidence>
<evidence type="ECO:0000259" key="4">
    <source>
        <dbReference type="SMART" id="SM00560"/>
    </source>
</evidence>
<dbReference type="EMBL" id="MGEP01000033">
    <property type="protein sequence ID" value="OGL87195.1"/>
    <property type="molecule type" value="Genomic_DNA"/>
</dbReference>
<proteinExistence type="predicted"/>
<evidence type="ECO:0000256" key="2">
    <source>
        <dbReference type="ARBA" id="ARBA00023157"/>
    </source>
</evidence>
<sequence>MINSFIALRKENGYALLLSILVLSTMLTIGLTVTSVITTQVRLTRRVFDAMKALAAADSGIEAGLYADFNGTFTGSSIDESGPPKYTVTKTGGPATNLVAAYAFDEGSGATTDDNSGNDHTGSLLNGAGWAAGHSVNAVSLNDGTQDYVRVGASADFDLNSGWTIEAWIKRSSTGSQDDIVERYSWDLGYGGYAMRVGNDNLLYAYNVQGEGFDWCESGTTTIDAGAWYHVAATFDSATDTLTCYVGGEVKGTKTTTRNPIADSTFTLKIGAQGDGSAGNTFNGLIDDLRIWSSVRSQTDIQFDMNNAVSGTTTLKSVGSFGKAQRSVEVNY</sequence>
<dbReference type="STRING" id="1802407.A3I40_04340"/>
<evidence type="ECO:0000313" key="6">
    <source>
        <dbReference type="Proteomes" id="UP000178723"/>
    </source>
</evidence>
<keyword evidence="3" id="KW-0472">Membrane</keyword>
<dbReference type="InterPro" id="IPR013320">
    <property type="entry name" value="ConA-like_dom_sf"/>
</dbReference>
<protein>
    <recommendedName>
        <fullName evidence="4">LamG-like jellyroll fold domain-containing protein</fullName>
    </recommendedName>
</protein>
<dbReference type="SUPFAM" id="SSF49899">
    <property type="entry name" value="Concanavalin A-like lectins/glucanases"/>
    <property type="match status" value="1"/>
</dbReference>
<dbReference type="Gene3D" id="2.60.120.200">
    <property type="match status" value="1"/>
</dbReference>
<keyword evidence="2" id="KW-1015">Disulfide bond</keyword>
<dbReference type="Proteomes" id="UP000178723">
    <property type="component" value="Unassembled WGS sequence"/>
</dbReference>
<dbReference type="InterPro" id="IPR006558">
    <property type="entry name" value="LamG-like"/>
</dbReference>
<dbReference type="AlphaFoldDB" id="A0A1F7V9T5"/>
<dbReference type="SMART" id="SM00560">
    <property type="entry name" value="LamGL"/>
    <property type="match status" value="1"/>
</dbReference>
<evidence type="ECO:0000256" key="1">
    <source>
        <dbReference type="ARBA" id="ARBA00022729"/>
    </source>
</evidence>
<keyword evidence="3" id="KW-1133">Transmembrane helix</keyword>
<dbReference type="Pfam" id="PF13385">
    <property type="entry name" value="Laminin_G_3"/>
    <property type="match status" value="1"/>
</dbReference>
<feature type="domain" description="LamG-like jellyroll fold" evidence="4">
    <location>
        <begin position="161"/>
        <end position="299"/>
    </location>
</feature>
<keyword evidence="3" id="KW-0812">Transmembrane</keyword>
<organism evidence="5 6">
    <name type="scientific">Candidatus Uhrbacteria bacterium RIFCSPLOWO2_02_FULL_48_12</name>
    <dbReference type="NCBI Taxonomy" id="1802407"/>
    <lineage>
        <taxon>Bacteria</taxon>
        <taxon>Candidatus Uhriibacteriota</taxon>
    </lineage>
</organism>
<accession>A0A1F7V9T5</accession>
<keyword evidence="1" id="KW-0732">Signal</keyword>
<evidence type="ECO:0000313" key="5">
    <source>
        <dbReference type="EMBL" id="OGL87195.1"/>
    </source>
</evidence>
<feature type="transmembrane region" description="Helical" evidence="3">
    <location>
        <begin position="12"/>
        <end position="37"/>
    </location>
</feature>
<comment type="caution">
    <text evidence="5">The sequence shown here is derived from an EMBL/GenBank/DDBJ whole genome shotgun (WGS) entry which is preliminary data.</text>
</comment>
<reference evidence="5 6" key="1">
    <citation type="journal article" date="2016" name="Nat. Commun.">
        <title>Thousands of microbial genomes shed light on interconnected biogeochemical processes in an aquifer system.</title>
        <authorList>
            <person name="Anantharaman K."/>
            <person name="Brown C.T."/>
            <person name="Hug L.A."/>
            <person name="Sharon I."/>
            <person name="Castelle C.J."/>
            <person name="Probst A.J."/>
            <person name="Thomas B.C."/>
            <person name="Singh A."/>
            <person name="Wilkins M.J."/>
            <person name="Karaoz U."/>
            <person name="Brodie E.L."/>
            <person name="Williams K.H."/>
            <person name="Hubbard S.S."/>
            <person name="Banfield J.F."/>
        </authorList>
    </citation>
    <scope>NUCLEOTIDE SEQUENCE [LARGE SCALE GENOMIC DNA]</scope>
</reference>
<name>A0A1F7V9T5_9BACT</name>
<gene>
    <name evidence="5" type="ORF">A3I40_04340</name>
</gene>